<sequence length="284" mass="32859">MNRYMKLVHMEISRFWKLYVVLFAVTLLVQCGGVLMAARDYMSRRQHILETELLTDAQYVVKHGAFNLYTAMMDASMWIVAPIALSAVTLLLYTVFIWYREWMGKNSFIYRLLMLPTARRNIYLAKLTAILLLVLGLVGFQLAILPIEQLICRMSVPQALSDPVSLLEMIRYYYIFVVLVPNHLTDFLLLYGTGTALVILLFTIVLLERSYRLKGIIAGILYLIVVSLILIAPLYLYDYQTSFLHFDLYLYPMESLTIEMVLILIIGLISLWISLYLLQKKVTV</sequence>
<feature type="transmembrane region" description="Helical" evidence="1">
    <location>
        <begin position="216"/>
        <end position="236"/>
    </location>
</feature>
<feature type="transmembrane region" description="Helical" evidence="1">
    <location>
        <begin position="77"/>
        <end position="100"/>
    </location>
</feature>
<evidence type="ECO:0000256" key="1">
    <source>
        <dbReference type="SAM" id="Phobius"/>
    </source>
</evidence>
<feature type="transmembrane region" description="Helical" evidence="1">
    <location>
        <begin position="188"/>
        <end position="207"/>
    </location>
</feature>
<dbReference type="RefSeq" id="WP_379190303.1">
    <property type="nucleotide sequence ID" value="NZ_JBHSOW010000080.1"/>
</dbReference>
<accession>A0ABW0W5L5</accession>
<keyword evidence="1" id="KW-1133">Transmembrane helix</keyword>
<dbReference type="EMBL" id="JBHSOW010000080">
    <property type="protein sequence ID" value="MFC5651670.1"/>
    <property type="molecule type" value="Genomic_DNA"/>
</dbReference>
<dbReference type="Proteomes" id="UP001596047">
    <property type="component" value="Unassembled WGS sequence"/>
</dbReference>
<organism evidence="2 3">
    <name type="scientific">Paenibacillus solisilvae</name>
    <dbReference type="NCBI Taxonomy" id="2486751"/>
    <lineage>
        <taxon>Bacteria</taxon>
        <taxon>Bacillati</taxon>
        <taxon>Bacillota</taxon>
        <taxon>Bacilli</taxon>
        <taxon>Bacillales</taxon>
        <taxon>Paenibacillaceae</taxon>
        <taxon>Paenibacillus</taxon>
    </lineage>
</organism>
<name>A0ABW0W5L5_9BACL</name>
<proteinExistence type="predicted"/>
<keyword evidence="1" id="KW-0472">Membrane</keyword>
<feature type="transmembrane region" description="Helical" evidence="1">
    <location>
        <begin position="256"/>
        <end position="278"/>
    </location>
</feature>
<keyword evidence="1" id="KW-0812">Transmembrane</keyword>
<gene>
    <name evidence="2" type="ORF">ACFPYJ_21645</name>
</gene>
<keyword evidence="3" id="KW-1185">Reference proteome</keyword>
<feature type="transmembrane region" description="Helical" evidence="1">
    <location>
        <begin position="121"/>
        <end position="144"/>
    </location>
</feature>
<comment type="caution">
    <text evidence="2">The sequence shown here is derived from an EMBL/GenBank/DDBJ whole genome shotgun (WGS) entry which is preliminary data.</text>
</comment>
<evidence type="ECO:0000313" key="2">
    <source>
        <dbReference type="EMBL" id="MFC5651670.1"/>
    </source>
</evidence>
<evidence type="ECO:0000313" key="3">
    <source>
        <dbReference type="Proteomes" id="UP001596047"/>
    </source>
</evidence>
<evidence type="ECO:0008006" key="4">
    <source>
        <dbReference type="Google" id="ProtNLM"/>
    </source>
</evidence>
<reference evidence="3" key="1">
    <citation type="journal article" date="2019" name="Int. J. Syst. Evol. Microbiol.">
        <title>The Global Catalogue of Microorganisms (GCM) 10K type strain sequencing project: providing services to taxonomists for standard genome sequencing and annotation.</title>
        <authorList>
            <consortium name="The Broad Institute Genomics Platform"/>
            <consortium name="The Broad Institute Genome Sequencing Center for Infectious Disease"/>
            <person name="Wu L."/>
            <person name="Ma J."/>
        </authorList>
    </citation>
    <scope>NUCLEOTIDE SEQUENCE [LARGE SCALE GENOMIC DNA]</scope>
    <source>
        <strain evidence="3">CGMCC 1.3240</strain>
    </source>
</reference>
<protein>
    <recommendedName>
        <fullName evidence="4">ABC transporter permease</fullName>
    </recommendedName>
</protein>